<evidence type="ECO:0000313" key="2">
    <source>
        <dbReference type="Proteomes" id="UP001327560"/>
    </source>
</evidence>
<name>A0AAQ3Q9S0_9LILI</name>
<accession>A0AAQ3Q9S0</accession>
<gene>
    <name evidence="1" type="ORF">Cni_G09852</name>
</gene>
<dbReference type="EMBL" id="CP136892">
    <property type="protein sequence ID" value="WOL01138.1"/>
    <property type="molecule type" value="Genomic_DNA"/>
</dbReference>
<sequence>MQAVQESAPEELEGYSTGVQEIQAKISLLFLPIVLERKYGSSGSKCRFDSCVKGRNERLLAR</sequence>
<proteinExistence type="predicted"/>
<organism evidence="1 2">
    <name type="scientific">Canna indica</name>
    <name type="common">Indian-shot</name>
    <dbReference type="NCBI Taxonomy" id="4628"/>
    <lineage>
        <taxon>Eukaryota</taxon>
        <taxon>Viridiplantae</taxon>
        <taxon>Streptophyta</taxon>
        <taxon>Embryophyta</taxon>
        <taxon>Tracheophyta</taxon>
        <taxon>Spermatophyta</taxon>
        <taxon>Magnoliopsida</taxon>
        <taxon>Liliopsida</taxon>
        <taxon>Zingiberales</taxon>
        <taxon>Cannaceae</taxon>
        <taxon>Canna</taxon>
    </lineage>
</organism>
<dbReference type="AlphaFoldDB" id="A0AAQ3Q9S0"/>
<evidence type="ECO:0000313" key="1">
    <source>
        <dbReference type="EMBL" id="WOL01138.1"/>
    </source>
</evidence>
<dbReference type="Proteomes" id="UP001327560">
    <property type="component" value="Chromosome 3"/>
</dbReference>
<protein>
    <submittedName>
        <fullName evidence="1">Uncharacterized protein</fullName>
    </submittedName>
</protein>
<reference evidence="1 2" key="1">
    <citation type="submission" date="2023-10" db="EMBL/GenBank/DDBJ databases">
        <title>Chromosome-scale genome assembly provides insights into flower coloration mechanisms of Canna indica.</title>
        <authorList>
            <person name="Li C."/>
        </authorList>
    </citation>
    <scope>NUCLEOTIDE SEQUENCE [LARGE SCALE GENOMIC DNA]</scope>
    <source>
        <tissue evidence="1">Flower</tissue>
    </source>
</reference>
<keyword evidence="2" id="KW-1185">Reference proteome</keyword>